<keyword evidence="2" id="KW-0732">Signal</keyword>
<keyword evidence="4" id="KW-0325">Glycoprotein</keyword>
<feature type="domain" description="Disease resistance R13L4/SHOC-2-like LRR" evidence="5">
    <location>
        <begin position="8"/>
        <end position="198"/>
    </location>
</feature>
<dbReference type="InterPro" id="IPR032675">
    <property type="entry name" value="LRR_dom_sf"/>
</dbReference>
<evidence type="ECO:0000256" key="3">
    <source>
        <dbReference type="ARBA" id="ARBA00022737"/>
    </source>
</evidence>
<evidence type="ECO:0000256" key="2">
    <source>
        <dbReference type="ARBA" id="ARBA00022729"/>
    </source>
</evidence>
<dbReference type="Proteomes" id="UP001202328">
    <property type="component" value="Unassembled WGS sequence"/>
</dbReference>
<proteinExistence type="predicted"/>
<evidence type="ECO:0000313" key="6">
    <source>
        <dbReference type="EMBL" id="KAI3905976.1"/>
    </source>
</evidence>
<name>A0AAD4SG47_9MAGN</name>
<sequence>MVGSISPSLGKLKYLRLLKLANLKRLTGTIPPELGKLLHLTDLLLSSNQLKGSIPASFQNLHKLNQLSLNDNLLSRSIPSTIGFLKNLDFLRLHNNMLTGKLPDSLGNLTNLYVLSASNNRLTGKIPPSLSNLICPIPCELIKLNATLDSLYLSFNPLSLVNIPSWISKMSLGELHLARTGLLGELPEWLSSTSLLDLDLSSNMLAGVLPAWIGNITSLVSLNISNNGFHSDIPIELMNLYLQNLDLHSNNFTGGLGSIFPKDHDLNQYSIIDLSYNMFVGRLDNIGNLGSMEYLETLVLSNNHLGGSMPESFGKFRSLKTLKLENNGFTEPPFPASSFKGNSGLCDSPLPRCKTAW</sequence>
<keyword evidence="7" id="KW-1185">Reference proteome</keyword>
<reference evidence="6" key="1">
    <citation type="submission" date="2022-04" db="EMBL/GenBank/DDBJ databases">
        <title>A functionally conserved STORR gene fusion in Papaver species that diverged 16.8 million years ago.</title>
        <authorList>
            <person name="Catania T."/>
        </authorList>
    </citation>
    <scope>NUCLEOTIDE SEQUENCE</scope>
    <source>
        <strain evidence="6">S-188037</strain>
    </source>
</reference>
<dbReference type="SUPFAM" id="SSF52058">
    <property type="entry name" value="L domain-like"/>
    <property type="match status" value="1"/>
</dbReference>
<evidence type="ECO:0000256" key="1">
    <source>
        <dbReference type="ARBA" id="ARBA00022614"/>
    </source>
</evidence>
<protein>
    <recommendedName>
        <fullName evidence="5">Disease resistance R13L4/SHOC-2-like LRR domain-containing protein</fullName>
    </recommendedName>
</protein>
<dbReference type="FunFam" id="3.80.10.10:FF:000041">
    <property type="entry name" value="LRR receptor-like serine/threonine-protein kinase ERECTA"/>
    <property type="match status" value="1"/>
</dbReference>
<dbReference type="PANTHER" id="PTHR48009:SF16">
    <property type="entry name" value="LEUCINE-RICH REPEAT-CONTAINING N-TERMINAL PLANT-TYPE DOMAIN-CONTAINING PROTEIN"/>
    <property type="match status" value="1"/>
</dbReference>
<accession>A0AAD4SG47</accession>
<evidence type="ECO:0000259" key="5">
    <source>
        <dbReference type="Pfam" id="PF23598"/>
    </source>
</evidence>
<organism evidence="6 7">
    <name type="scientific">Papaver atlanticum</name>
    <dbReference type="NCBI Taxonomy" id="357466"/>
    <lineage>
        <taxon>Eukaryota</taxon>
        <taxon>Viridiplantae</taxon>
        <taxon>Streptophyta</taxon>
        <taxon>Embryophyta</taxon>
        <taxon>Tracheophyta</taxon>
        <taxon>Spermatophyta</taxon>
        <taxon>Magnoliopsida</taxon>
        <taxon>Ranunculales</taxon>
        <taxon>Papaveraceae</taxon>
        <taxon>Papaveroideae</taxon>
        <taxon>Papaver</taxon>
    </lineage>
</organism>
<dbReference type="InterPro" id="IPR053213">
    <property type="entry name" value="RLP29"/>
</dbReference>
<evidence type="ECO:0000313" key="7">
    <source>
        <dbReference type="Proteomes" id="UP001202328"/>
    </source>
</evidence>
<dbReference type="Pfam" id="PF23598">
    <property type="entry name" value="LRR_14"/>
    <property type="match status" value="1"/>
</dbReference>
<dbReference type="PANTHER" id="PTHR48009">
    <property type="entry name" value="LEUCINE-RICH REPEAT (LRR) FAMILY PROTEIN"/>
    <property type="match status" value="1"/>
</dbReference>
<dbReference type="InterPro" id="IPR055414">
    <property type="entry name" value="LRR_R13L4/SHOC2-like"/>
</dbReference>
<dbReference type="InterPro" id="IPR001611">
    <property type="entry name" value="Leu-rich_rpt"/>
</dbReference>
<dbReference type="EMBL" id="JAJJMB010010889">
    <property type="protein sequence ID" value="KAI3905976.1"/>
    <property type="molecule type" value="Genomic_DNA"/>
</dbReference>
<gene>
    <name evidence="6" type="ORF">MKW98_022405</name>
</gene>
<dbReference type="InterPro" id="IPR003591">
    <property type="entry name" value="Leu-rich_rpt_typical-subtyp"/>
</dbReference>
<dbReference type="SMART" id="SM00369">
    <property type="entry name" value="LRR_TYP"/>
    <property type="match status" value="6"/>
</dbReference>
<comment type="caution">
    <text evidence="6">The sequence shown here is derived from an EMBL/GenBank/DDBJ whole genome shotgun (WGS) entry which is preliminary data.</text>
</comment>
<dbReference type="Gene3D" id="3.80.10.10">
    <property type="entry name" value="Ribonuclease Inhibitor"/>
    <property type="match status" value="2"/>
</dbReference>
<keyword evidence="3" id="KW-0677">Repeat</keyword>
<evidence type="ECO:0000256" key="4">
    <source>
        <dbReference type="ARBA" id="ARBA00023180"/>
    </source>
</evidence>
<dbReference type="Pfam" id="PF00560">
    <property type="entry name" value="LRR_1"/>
    <property type="match status" value="3"/>
</dbReference>
<keyword evidence="1" id="KW-0433">Leucine-rich repeat</keyword>
<dbReference type="AlphaFoldDB" id="A0AAD4SG47"/>